<evidence type="ECO:0000313" key="6">
    <source>
        <dbReference type="EMBL" id="NEA21698.1"/>
    </source>
</evidence>
<organism evidence="6 7">
    <name type="scientific">Actinomadura bangladeshensis</name>
    <dbReference type="NCBI Taxonomy" id="453573"/>
    <lineage>
        <taxon>Bacteria</taxon>
        <taxon>Bacillati</taxon>
        <taxon>Actinomycetota</taxon>
        <taxon>Actinomycetes</taxon>
        <taxon>Streptosporangiales</taxon>
        <taxon>Thermomonosporaceae</taxon>
        <taxon>Actinomadura</taxon>
    </lineage>
</organism>
<protein>
    <submittedName>
        <fullName evidence="6">Helix-turn-helix domain-containing protein</fullName>
    </submittedName>
</protein>
<dbReference type="AlphaFoldDB" id="A0A6L9Q9J1"/>
<evidence type="ECO:0000256" key="1">
    <source>
        <dbReference type="ARBA" id="ARBA00023015"/>
    </source>
</evidence>
<feature type="compositionally biased region" description="Low complexity" evidence="4">
    <location>
        <begin position="411"/>
        <end position="425"/>
    </location>
</feature>
<dbReference type="PANTHER" id="PTHR46796">
    <property type="entry name" value="HTH-TYPE TRANSCRIPTIONAL ACTIVATOR RHAS-RELATED"/>
    <property type="match status" value="1"/>
</dbReference>
<dbReference type="InterPro" id="IPR035418">
    <property type="entry name" value="AraC-bd_2"/>
</dbReference>
<dbReference type="PANTHER" id="PTHR46796:SF6">
    <property type="entry name" value="ARAC SUBFAMILY"/>
    <property type="match status" value="1"/>
</dbReference>
<name>A0A6L9Q9J1_9ACTN</name>
<keyword evidence="1" id="KW-0805">Transcription regulation</keyword>
<proteinExistence type="predicted"/>
<dbReference type="InterPro" id="IPR009057">
    <property type="entry name" value="Homeodomain-like_sf"/>
</dbReference>
<dbReference type="EMBL" id="JAAGLI010000112">
    <property type="protein sequence ID" value="NEA21698.1"/>
    <property type="molecule type" value="Genomic_DNA"/>
</dbReference>
<evidence type="ECO:0000256" key="4">
    <source>
        <dbReference type="SAM" id="MobiDB-lite"/>
    </source>
</evidence>
<comment type="caution">
    <text evidence="6">The sequence shown here is derived from an EMBL/GenBank/DDBJ whole genome shotgun (WGS) entry which is preliminary data.</text>
</comment>
<dbReference type="Pfam" id="PF12833">
    <property type="entry name" value="HTH_18"/>
    <property type="match status" value="1"/>
</dbReference>
<keyword evidence="3" id="KW-0804">Transcription</keyword>
<feature type="compositionally biased region" description="Basic and acidic residues" evidence="4">
    <location>
        <begin position="384"/>
        <end position="410"/>
    </location>
</feature>
<evidence type="ECO:0000256" key="2">
    <source>
        <dbReference type="ARBA" id="ARBA00023125"/>
    </source>
</evidence>
<feature type="region of interest" description="Disordered" evidence="4">
    <location>
        <begin position="363"/>
        <end position="425"/>
    </location>
</feature>
<dbReference type="InterPro" id="IPR050204">
    <property type="entry name" value="AraC_XylS_family_regulators"/>
</dbReference>
<dbReference type="GO" id="GO:0003700">
    <property type="term" value="F:DNA-binding transcription factor activity"/>
    <property type="evidence" value="ECO:0007669"/>
    <property type="project" value="InterPro"/>
</dbReference>
<dbReference type="Gene3D" id="1.10.10.60">
    <property type="entry name" value="Homeodomain-like"/>
    <property type="match status" value="1"/>
</dbReference>
<dbReference type="SUPFAM" id="SSF46689">
    <property type="entry name" value="Homeodomain-like"/>
    <property type="match status" value="1"/>
</dbReference>
<dbReference type="RefSeq" id="WP_163053311.1">
    <property type="nucleotide sequence ID" value="NZ_JAAGLI010000112.1"/>
</dbReference>
<dbReference type="SMART" id="SM00342">
    <property type="entry name" value="HTH_ARAC"/>
    <property type="match status" value="1"/>
</dbReference>
<evidence type="ECO:0000259" key="5">
    <source>
        <dbReference type="PROSITE" id="PS01124"/>
    </source>
</evidence>
<evidence type="ECO:0000256" key="3">
    <source>
        <dbReference type="ARBA" id="ARBA00023163"/>
    </source>
</evidence>
<dbReference type="GO" id="GO:0043565">
    <property type="term" value="F:sequence-specific DNA binding"/>
    <property type="evidence" value="ECO:0007669"/>
    <property type="project" value="InterPro"/>
</dbReference>
<sequence>MSVLKVSPPPRPGLGETDIAIRLQSLERYRRRDVKPAIFEVEATDGAPMLEQQCSLDLPVSDRFDWWCHLAAQEVVPTFVHSAHRTDFYADVKMLRFGSANVTELEFDDMGSRRTPRLIRHSDPERWMLTLVSRGAMWVEQSRNRAEPSPGDLVLYDTSRPFQSQILDRGIPCRTVLLQVPRNALPLPEQILRPRVAQPIPSTSGAAALLRRFLEEALEHATTLTPDECNRLDAVVIGLLATLLATRADAEDLIPPQTMQQLLVQQAKAFVLGHLHDPRLSPALIAEALHVSVRHLHRLFRQEGLSVGEFIRRQRLERCRADLADPRLINRTVADVGARWGYHDAAVFNRAFKALYGIPPGEHRRQSGQLGSVQLGGPKGVGDLARHVEGRPAAFRDRSAPGGGRGHEAGDSCADGAAAAREPGT</sequence>
<dbReference type="Pfam" id="PF14525">
    <property type="entry name" value="AraC_binding_2"/>
    <property type="match status" value="1"/>
</dbReference>
<dbReference type="PROSITE" id="PS01124">
    <property type="entry name" value="HTH_ARAC_FAMILY_2"/>
    <property type="match status" value="1"/>
</dbReference>
<dbReference type="Proteomes" id="UP000475532">
    <property type="component" value="Unassembled WGS sequence"/>
</dbReference>
<feature type="domain" description="HTH araC/xylS-type" evidence="5">
    <location>
        <begin position="265"/>
        <end position="366"/>
    </location>
</feature>
<dbReference type="InterPro" id="IPR018060">
    <property type="entry name" value="HTH_AraC"/>
</dbReference>
<evidence type="ECO:0000313" key="7">
    <source>
        <dbReference type="Proteomes" id="UP000475532"/>
    </source>
</evidence>
<gene>
    <name evidence="6" type="ORF">G3I70_04175</name>
</gene>
<keyword evidence="2" id="KW-0238">DNA-binding</keyword>
<feature type="compositionally biased region" description="Low complexity" evidence="4">
    <location>
        <begin position="367"/>
        <end position="376"/>
    </location>
</feature>
<accession>A0A6L9Q9J1</accession>
<reference evidence="6 7" key="1">
    <citation type="submission" date="2020-01" db="EMBL/GenBank/DDBJ databases">
        <title>Insect and environment-associated Actinomycetes.</title>
        <authorList>
            <person name="Currrie C."/>
            <person name="Chevrette M."/>
            <person name="Carlson C."/>
            <person name="Stubbendieck R."/>
            <person name="Wendt-Pienkowski E."/>
        </authorList>
    </citation>
    <scope>NUCLEOTIDE SEQUENCE [LARGE SCALE GENOMIC DNA]</scope>
    <source>
        <strain evidence="6 7">SID10258</strain>
    </source>
</reference>